<protein>
    <submittedName>
        <fullName evidence="5">4'-phosphopantetheinyl transferase family protein</fullName>
    </submittedName>
</protein>
<reference evidence="6" key="1">
    <citation type="journal article" date="2019" name="Int. J. Syst. Evol. Microbiol.">
        <title>The Global Catalogue of Microorganisms (GCM) 10K type strain sequencing project: providing services to taxonomists for standard genome sequencing and annotation.</title>
        <authorList>
            <consortium name="The Broad Institute Genomics Platform"/>
            <consortium name="The Broad Institute Genome Sequencing Center for Infectious Disease"/>
            <person name="Wu L."/>
            <person name="Ma J."/>
        </authorList>
    </citation>
    <scope>NUCLEOTIDE SEQUENCE [LARGE SCALE GENOMIC DNA]</scope>
    <source>
        <strain evidence="6">PCU 347</strain>
    </source>
</reference>
<sequence>MTKAERWTAEPAAEPAAVERTVAEPAVVERTVAERTVAEPAEQGAGRTTGGTAGQETAPPVHVAGPQGPWDAVRERAEDTGRVVVHTTWGEWLTAALLDPGLRTLLGRDWPRYRQTPAPAGRYAFAVSRLVMKHTAAAVLDVPPDGLDVAYEPGGRPTVRGLDEDLHLSLAHTEELIVVAVSRRGPVGVDAESVTRRASFELLRSHVCTPEEAEALAALPDAERAARFLRLWTLKEAYTKALGQGMRRRFNAVGFCWDADGGARLAEESDATRGWSFSTRLIRERYLVSEAHRASGPVESRLRADPDGLASPWLSPARTLSFPGSGRPGGR</sequence>
<evidence type="ECO:0000256" key="1">
    <source>
        <dbReference type="ARBA" id="ARBA00010990"/>
    </source>
</evidence>
<gene>
    <name evidence="5" type="ORF">ACFPC0_23690</name>
</gene>
<dbReference type="GO" id="GO:0016740">
    <property type="term" value="F:transferase activity"/>
    <property type="evidence" value="ECO:0007669"/>
    <property type="project" value="UniProtKB-KW"/>
</dbReference>
<dbReference type="InterPro" id="IPR008278">
    <property type="entry name" value="4-PPantetheinyl_Trfase_dom"/>
</dbReference>
<comment type="similarity">
    <text evidence="1">Belongs to the P-Pant transferase superfamily. Gsp/Sfp/HetI/AcpT family.</text>
</comment>
<evidence type="ECO:0000259" key="4">
    <source>
        <dbReference type="Pfam" id="PF01648"/>
    </source>
</evidence>
<keyword evidence="2 5" id="KW-0808">Transferase</keyword>
<evidence type="ECO:0000256" key="3">
    <source>
        <dbReference type="SAM" id="MobiDB-lite"/>
    </source>
</evidence>
<feature type="compositionally biased region" description="Low complexity" evidence="3">
    <location>
        <begin position="9"/>
        <end position="30"/>
    </location>
</feature>
<dbReference type="SUPFAM" id="SSF56214">
    <property type="entry name" value="4'-phosphopantetheinyl transferase"/>
    <property type="match status" value="2"/>
</dbReference>
<dbReference type="PANTHER" id="PTHR12215">
    <property type="entry name" value="PHOSPHOPANTETHEINE TRANSFERASE"/>
    <property type="match status" value="1"/>
</dbReference>
<dbReference type="InterPro" id="IPR050559">
    <property type="entry name" value="P-Pant_transferase_sf"/>
</dbReference>
<comment type="caution">
    <text evidence="5">The sequence shown here is derived from an EMBL/GenBank/DDBJ whole genome shotgun (WGS) entry which is preliminary data.</text>
</comment>
<dbReference type="InterPro" id="IPR037143">
    <property type="entry name" value="4-PPantetheinyl_Trfase_dom_sf"/>
</dbReference>
<dbReference type="Gene3D" id="3.90.470.20">
    <property type="entry name" value="4'-phosphopantetheinyl transferase domain"/>
    <property type="match status" value="2"/>
</dbReference>
<dbReference type="Pfam" id="PF01648">
    <property type="entry name" value="ACPS"/>
    <property type="match status" value="1"/>
</dbReference>
<proteinExistence type="inferred from homology"/>
<name>A0ABV8TK19_9ACTN</name>
<evidence type="ECO:0000313" key="5">
    <source>
        <dbReference type="EMBL" id="MFC4330731.1"/>
    </source>
</evidence>
<accession>A0ABV8TK19</accession>
<dbReference type="EMBL" id="JBHSDP010000024">
    <property type="protein sequence ID" value="MFC4330731.1"/>
    <property type="molecule type" value="Genomic_DNA"/>
</dbReference>
<evidence type="ECO:0000256" key="2">
    <source>
        <dbReference type="ARBA" id="ARBA00022679"/>
    </source>
</evidence>
<dbReference type="RefSeq" id="WP_381741747.1">
    <property type="nucleotide sequence ID" value="NZ_JBHSDP010000024.1"/>
</dbReference>
<feature type="region of interest" description="Disordered" evidence="3">
    <location>
        <begin position="1"/>
        <end position="69"/>
    </location>
</feature>
<organism evidence="5 6">
    <name type="scientific">Streptomyces andamanensis</name>
    <dbReference type="NCBI Taxonomy" id="1565035"/>
    <lineage>
        <taxon>Bacteria</taxon>
        <taxon>Bacillati</taxon>
        <taxon>Actinomycetota</taxon>
        <taxon>Actinomycetes</taxon>
        <taxon>Kitasatosporales</taxon>
        <taxon>Streptomycetaceae</taxon>
        <taxon>Streptomyces</taxon>
    </lineage>
</organism>
<keyword evidence="6" id="KW-1185">Reference proteome</keyword>
<dbReference type="PANTHER" id="PTHR12215:SF10">
    <property type="entry name" value="L-AMINOADIPATE-SEMIALDEHYDE DEHYDROGENASE-PHOSPHOPANTETHEINYL TRANSFERASE"/>
    <property type="match status" value="1"/>
</dbReference>
<feature type="region of interest" description="Disordered" evidence="3">
    <location>
        <begin position="297"/>
        <end position="331"/>
    </location>
</feature>
<evidence type="ECO:0000313" key="6">
    <source>
        <dbReference type="Proteomes" id="UP001595824"/>
    </source>
</evidence>
<feature type="domain" description="4'-phosphopantetheinyl transferase" evidence="4">
    <location>
        <begin position="186"/>
        <end position="280"/>
    </location>
</feature>
<dbReference type="Proteomes" id="UP001595824">
    <property type="component" value="Unassembled WGS sequence"/>
</dbReference>